<dbReference type="Pfam" id="PF00112">
    <property type="entry name" value="Peptidase_C1"/>
    <property type="match status" value="1"/>
</dbReference>
<organism evidence="9 10">
    <name type="scientific">Rhynchophorus ferrugineus</name>
    <name type="common">Red palm weevil</name>
    <name type="synonym">Curculio ferrugineus</name>
    <dbReference type="NCBI Taxonomy" id="354439"/>
    <lineage>
        <taxon>Eukaryota</taxon>
        <taxon>Metazoa</taxon>
        <taxon>Ecdysozoa</taxon>
        <taxon>Arthropoda</taxon>
        <taxon>Hexapoda</taxon>
        <taxon>Insecta</taxon>
        <taxon>Pterygota</taxon>
        <taxon>Neoptera</taxon>
        <taxon>Endopterygota</taxon>
        <taxon>Coleoptera</taxon>
        <taxon>Polyphaga</taxon>
        <taxon>Cucujiformia</taxon>
        <taxon>Curculionidae</taxon>
        <taxon>Dryophthorinae</taxon>
        <taxon>Rhynchophorus</taxon>
    </lineage>
</organism>
<dbReference type="InterPro" id="IPR000668">
    <property type="entry name" value="Peptidase_C1A_C"/>
</dbReference>
<evidence type="ECO:0000256" key="4">
    <source>
        <dbReference type="ARBA" id="ARBA00022801"/>
    </source>
</evidence>
<evidence type="ECO:0000313" key="10">
    <source>
        <dbReference type="Proteomes" id="UP000625711"/>
    </source>
</evidence>
<dbReference type="SMART" id="SM00645">
    <property type="entry name" value="Pept_C1"/>
    <property type="match status" value="1"/>
</dbReference>
<evidence type="ECO:0000256" key="1">
    <source>
        <dbReference type="ARBA" id="ARBA00008455"/>
    </source>
</evidence>
<evidence type="ECO:0000313" key="9">
    <source>
        <dbReference type="EMBL" id="KAF7275715.1"/>
    </source>
</evidence>
<comment type="similarity">
    <text evidence="1">Belongs to the peptidase C1 family.</text>
</comment>
<dbReference type="GO" id="GO:0006508">
    <property type="term" value="P:proteolysis"/>
    <property type="evidence" value="ECO:0007669"/>
    <property type="project" value="UniProtKB-KW"/>
</dbReference>
<feature type="non-terminal residue" evidence="9">
    <location>
        <position position="274"/>
    </location>
</feature>
<keyword evidence="2" id="KW-0645">Protease</keyword>
<evidence type="ECO:0000256" key="7">
    <source>
        <dbReference type="ARBA" id="ARBA00023157"/>
    </source>
</evidence>
<evidence type="ECO:0000259" key="8">
    <source>
        <dbReference type="SMART" id="SM00645"/>
    </source>
</evidence>
<keyword evidence="3" id="KW-0732">Signal</keyword>
<dbReference type="SUPFAM" id="SSF54001">
    <property type="entry name" value="Cysteine proteinases"/>
    <property type="match status" value="1"/>
</dbReference>
<feature type="domain" description="Peptidase C1A papain C-terminal" evidence="8">
    <location>
        <begin position="23"/>
        <end position="271"/>
    </location>
</feature>
<evidence type="ECO:0000256" key="6">
    <source>
        <dbReference type="ARBA" id="ARBA00023145"/>
    </source>
</evidence>
<evidence type="ECO:0000256" key="2">
    <source>
        <dbReference type="ARBA" id="ARBA00022670"/>
    </source>
</evidence>
<comment type="caution">
    <text evidence="9">The sequence shown here is derived from an EMBL/GenBank/DDBJ whole genome shotgun (WGS) entry which is preliminary data.</text>
</comment>
<keyword evidence="7" id="KW-1015">Disulfide bond</keyword>
<gene>
    <name evidence="9" type="ORF">GWI33_011341</name>
</gene>
<keyword evidence="5" id="KW-0788">Thiol protease</keyword>
<evidence type="ECO:0000256" key="3">
    <source>
        <dbReference type="ARBA" id="ARBA00022729"/>
    </source>
</evidence>
<dbReference type="InterPro" id="IPR038765">
    <property type="entry name" value="Papain-like_cys_pep_sf"/>
</dbReference>
<evidence type="ECO:0000256" key="5">
    <source>
        <dbReference type="ARBA" id="ARBA00022807"/>
    </source>
</evidence>
<dbReference type="Gene3D" id="3.90.70.10">
    <property type="entry name" value="Cysteine proteinases"/>
    <property type="match status" value="1"/>
</dbReference>
<dbReference type="FunFam" id="3.90.70.10:FF:000031">
    <property type="entry name" value="Cathepsin B"/>
    <property type="match status" value="1"/>
</dbReference>
<dbReference type="InterPro" id="IPR025660">
    <property type="entry name" value="Pept_his_AS"/>
</dbReference>
<dbReference type="InterPro" id="IPR025661">
    <property type="entry name" value="Pept_asp_AS"/>
</dbReference>
<dbReference type="CDD" id="cd02620">
    <property type="entry name" value="Peptidase_C1A_CathepsinB"/>
    <property type="match status" value="1"/>
</dbReference>
<keyword evidence="4" id="KW-0378">Hydrolase</keyword>
<proteinExistence type="inferred from homology"/>
<dbReference type="OrthoDB" id="640249at2759"/>
<dbReference type="EMBL" id="JAACXV010009342">
    <property type="protein sequence ID" value="KAF7275715.1"/>
    <property type="molecule type" value="Genomic_DNA"/>
</dbReference>
<dbReference type="Proteomes" id="UP000625711">
    <property type="component" value="Unassembled WGS sequence"/>
</dbReference>
<dbReference type="PROSITE" id="PS00139">
    <property type="entry name" value="THIOL_PROTEASE_CYS"/>
    <property type="match status" value="1"/>
</dbReference>
<dbReference type="InterPro" id="IPR013128">
    <property type="entry name" value="Peptidase_C1A"/>
</dbReference>
<keyword evidence="6" id="KW-0865">Zymogen</keyword>
<accession>A0A834MDA9</accession>
<dbReference type="PROSITE" id="PS00640">
    <property type="entry name" value="THIOL_PROTEASE_ASN"/>
    <property type="match status" value="1"/>
</dbReference>
<dbReference type="GO" id="GO:0008234">
    <property type="term" value="F:cysteine-type peptidase activity"/>
    <property type="evidence" value="ECO:0007669"/>
    <property type="project" value="UniProtKB-KW"/>
</dbReference>
<dbReference type="PROSITE" id="PS00639">
    <property type="entry name" value="THIOL_PROTEASE_HIS"/>
    <property type="match status" value="1"/>
</dbReference>
<dbReference type="PANTHER" id="PTHR12411">
    <property type="entry name" value="CYSTEINE PROTEASE FAMILY C1-RELATED"/>
    <property type="match status" value="1"/>
</dbReference>
<reference evidence="9" key="1">
    <citation type="submission" date="2020-08" db="EMBL/GenBank/DDBJ databases">
        <title>Genome sequencing and assembly of the red palm weevil Rhynchophorus ferrugineus.</title>
        <authorList>
            <person name="Dias G.B."/>
            <person name="Bergman C.M."/>
            <person name="Manee M."/>
        </authorList>
    </citation>
    <scope>NUCLEOTIDE SEQUENCE</scope>
    <source>
        <strain evidence="9">AA-2017</strain>
        <tissue evidence="9">Whole larva</tissue>
    </source>
</reference>
<dbReference type="AlphaFoldDB" id="A0A834MDA9"/>
<protein>
    <recommendedName>
        <fullName evidence="8">Peptidase C1A papain C-terminal domain-containing protein</fullName>
    </recommendedName>
</protein>
<sequence length="274" mass="31128">AWHLPTSSRYYRPPNNIANTELIPRYFDARIAWPECDSIKQIRDQSHCGSCWATSAAAVMSDRICIHSKQKLQLYVSSEDLTSCCWQCGNGCLGGEIPRAFVYWQKFGIVTGGLYNSSQGCKDYTLPPCEHHVRLSTRPHCENLALKTPKCVRKCQDPARNYNDSLTFGQDVYQFTKEKEIQMEIMENGPVEGAIDVYDDFFIYKSGVYTRISNHYIGGHAVKILGWGVENNIPYWLCANTWNTDWGDGGFFKILRGVNHCGIESQVFASLPRL</sequence>
<dbReference type="PRINTS" id="PR00705">
    <property type="entry name" value="PAPAIN"/>
</dbReference>
<dbReference type="InterPro" id="IPR000169">
    <property type="entry name" value="Pept_cys_AS"/>
</dbReference>
<name>A0A834MDA9_RHYFE</name>
<keyword evidence="10" id="KW-1185">Reference proteome</keyword>